<gene>
    <name evidence="4" type="ORF">psyc5s11_36560</name>
</gene>
<dbReference type="Pfam" id="PF10145">
    <property type="entry name" value="PhageMin_Tail"/>
    <property type="match status" value="1"/>
</dbReference>
<dbReference type="RefSeq" id="WP_224033916.1">
    <property type="nucleotide sequence ID" value="NZ_AP024849.1"/>
</dbReference>
<feature type="domain" description="Phage tail tape measure protein" evidence="3">
    <location>
        <begin position="402"/>
        <end position="609"/>
    </location>
</feature>
<protein>
    <recommendedName>
        <fullName evidence="3">Phage tail tape measure protein domain-containing protein</fullName>
    </recommendedName>
</protein>
<dbReference type="PANTHER" id="PTHR23159">
    <property type="entry name" value="CENTROSOMAL PROTEIN 2"/>
    <property type="match status" value="1"/>
</dbReference>
<name>A0ABN6IZN3_9CLOT</name>
<sequence length="2146" mass="237578">MAGYKNSISIGIKIDDINKVKNDLQKQLDGIKGINAKIDTAQLDVSKIQSSIQTQLNSMNFTIKMGKVDVSGIDTVINKTKQATQEAQQFKNVMGKSLNIGDGAKAFDDLQKRANEIRNTVDSLAKIDFNTTKNGGVKDATITYTDNMGKLVTETMKWKQVMSEADGVVKNVFTTTNVKVSENIQQLGKLEAKVESIKSKMQGKLSTANAMGIDPTLINELKTQLNSINVNTPISKINELKTQINALGGNSSANINKLQSAINSLTTRISNIKSSKMDIINSNDITELRTAESEVNRLKQLLSEVKAGKIIDGKVISSEVMTARNSVSQLSTAINGVKANVSSLGSVFKSVFSYAIGGSVVFAGLSQLRQGLSDIKNVDDSLRDLKRVSGDVSDSVLSKFPEKANEMGISLGRTTEDAITATATFKQLGYTFKEASEYMAKNSLVLSNVGDMSASDSASSLVSILKGFKLEAKDTTQVVDVLNEAGNRFAITTKDLTEGLRIGGASLALANNDLAQSTALITTGTEVLRDSNMVANGLKTISMRIRGVKDDEGELVPKMREDLQSIANVDIKNVNGGFKSTYEIIKSLGEKWSTFSDIQKANLSEEIAGKNRANVFASLMQNYQQLDKVYQMVGQSAGSAKNEQESYMNSISGKLNTFKETVKAVWLNLGNSDGIKSLLSGSANVVGGLNNIIKTFGAMPTVIMGVVGAMTLFNTKFRESMTIYQPTSITNWIKGLEGIKTTWASVAQTATQNITSTKQNITYMNSIGENASKAKVQLAGYQGQLLLANIAQKACAVGAMALQMALSMGLSLVISYAITKVMELANAQENLKKSNEDVISSYNSTKESVASATQLLAEKKKVEEQLANTNDGTKENKDLKEKLLEVERQLAQALPNSVSGWDAQGKALATNNKLIQAQIDLKNKQLQQDSIKQLKDNTTMFDADIKSFKNMQQTLENYKKSREEVIAKNASAKASGNKLIEFSTQQAINDYNKEISAMETSVAQRRLLILQLVQTGKSYKEIADNIGETEDVVKSYTDSVSDNTQQQKQNSNQSEKVADKTKIVATAMKELNSGASISKESLQALQEAYPAMGINADNAKDSVQKLNDEISKNTADEHAKDIQKATDAYAKATQEISKCNGFIDRLNKSQAMTPAIASAISKAYPEIGDNINKVATAQEFLNQKIKEEQLAQASAYEIMQGDSEEFYQNKIASNQEYQNAYENLLSAFVSDGQKADNIDFGNYKTLNELKQGTQHQFGVAIENWLVSFVGESAKGYATDFENFRSTAEQKASVLDKLNQEIKKINANLAGAEAMKTVYEGTKQRLEWQGNDLGQSNMDKFLEESNDKAISQYKAKKEQLNGAIQEVDTKFDNFGASMKGFSGGGLGGTSDFSGTGGDSGKKAEEEAKKAHEELVKNEKETLTKITDAYDEAKNKIEDSIEEINYNEKLLGDSNDGENFTKKMELTNQKLGEQNKIVGESDKQLQALKNTTVTTEEAQKALSSEVLKASKELRNEKLEIASLNEEMKKSNEEQVKKKLETQQKLEEIQMEVKQNKEKKDLTYQIYGFTEDEWNTYKNSRKDEINQEISDLQDRTNADEDNLSAKDALIAKQHELNDLDKESYNNIKDFQSAYEEIHNQRLTAIDDELKALEKTHDAEEKENNLLEKKKALTEAQISLEKAKNDKSLYQYKKNEQTGVWDFEWVVNEENVKTAQDTYDKANKDLKDYQSDQDYETKKSELEQRKTDEDTLIKIKKDSYDKQQKILEETQATEKSTFEYHYSDMDKLVEQEMKDLSAKYGDNWKIIYETIDKNLTDVEKRYDNLAKMKAILGIDGLASSSNKATNSNTAIGTTTDVNGNVVKNTSKNDIINNNSESQVKQELQTYTDALQNKLDIMTKYATQMIKVKAGFESSILNLQNVGQKAQYDSYTTFALKYSNFSDKFLELLQLIYDFRFTNIVNLSTHMQDLIKESLLSCEEAYKKFVAMSSAMGIDVNGSIDISSALTEFEKYKQSVADWTKTKEDTYTNEKNNPLTNPTSLSDYESKYNVNANDISKNPLYDYSKRAELYNNSWASMFSSDVIAQMGRYNVNSSGMASLNSQLGTVTNNSSKSSSITNYQIDKIEMTATDDPIATFNSIVEYANQKAVLKS</sequence>
<evidence type="ECO:0000313" key="5">
    <source>
        <dbReference type="Proteomes" id="UP000824633"/>
    </source>
</evidence>
<feature type="region of interest" description="Disordered" evidence="2">
    <location>
        <begin position="1384"/>
        <end position="1406"/>
    </location>
</feature>
<keyword evidence="5" id="KW-1185">Reference proteome</keyword>
<proteinExistence type="predicted"/>
<feature type="coiled-coil region" evidence="1">
    <location>
        <begin position="1639"/>
        <end position="1682"/>
    </location>
</feature>
<feature type="coiled-coil region" evidence="1">
    <location>
        <begin position="852"/>
        <end position="889"/>
    </location>
</feature>
<evidence type="ECO:0000256" key="1">
    <source>
        <dbReference type="SAM" id="Coils"/>
    </source>
</evidence>
<keyword evidence="1" id="KW-0175">Coiled coil</keyword>
<evidence type="ECO:0000256" key="2">
    <source>
        <dbReference type="SAM" id="MobiDB-lite"/>
    </source>
</evidence>
<reference evidence="5" key="1">
    <citation type="submission" date="2021-07" db="EMBL/GenBank/DDBJ databases">
        <title>Complete genome sequencing of a Clostridium isolate.</title>
        <authorList>
            <person name="Ueki A."/>
            <person name="Tonouchi A."/>
        </authorList>
    </citation>
    <scope>NUCLEOTIDE SEQUENCE [LARGE SCALE GENOMIC DNA]</scope>
    <source>
        <strain evidence="5">C5S11</strain>
    </source>
</reference>
<evidence type="ECO:0000313" key="4">
    <source>
        <dbReference type="EMBL" id="BCZ47589.1"/>
    </source>
</evidence>
<feature type="coiled-coil region" evidence="1">
    <location>
        <begin position="1504"/>
        <end position="1599"/>
    </location>
</feature>
<feature type="region of interest" description="Disordered" evidence="2">
    <location>
        <begin position="1037"/>
        <end position="1058"/>
    </location>
</feature>
<feature type="coiled-coil region" evidence="1">
    <location>
        <begin position="1096"/>
        <end position="1135"/>
    </location>
</feature>
<dbReference type="Proteomes" id="UP000824633">
    <property type="component" value="Chromosome"/>
</dbReference>
<feature type="compositionally biased region" description="Low complexity" evidence="2">
    <location>
        <begin position="1041"/>
        <end position="1054"/>
    </location>
</feature>
<accession>A0ABN6IZN3</accession>
<dbReference type="NCBIfam" id="TIGR01760">
    <property type="entry name" value="tape_meas_TP901"/>
    <property type="match status" value="1"/>
</dbReference>
<feature type="compositionally biased region" description="Gly residues" evidence="2">
    <location>
        <begin position="1384"/>
        <end position="1397"/>
    </location>
</feature>
<feature type="coiled-coil region" evidence="1">
    <location>
        <begin position="1287"/>
        <end position="1314"/>
    </location>
</feature>
<dbReference type="EMBL" id="AP024849">
    <property type="protein sequence ID" value="BCZ47589.1"/>
    <property type="molecule type" value="Genomic_DNA"/>
</dbReference>
<evidence type="ECO:0000259" key="3">
    <source>
        <dbReference type="Pfam" id="PF10145"/>
    </source>
</evidence>
<organism evidence="4 5">
    <name type="scientific">Clostridium gelidum</name>
    <dbReference type="NCBI Taxonomy" id="704125"/>
    <lineage>
        <taxon>Bacteria</taxon>
        <taxon>Bacillati</taxon>
        <taxon>Bacillota</taxon>
        <taxon>Clostridia</taxon>
        <taxon>Eubacteriales</taxon>
        <taxon>Clostridiaceae</taxon>
        <taxon>Clostridium</taxon>
    </lineage>
</organism>
<dbReference type="InterPro" id="IPR010090">
    <property type="entry name" value="Phage_tape_meas"/>
</dbReference>
<dbReference type="PANTHER" id="PTHR23159:SF31">
    <property type="entry name" value="CENTROSOME-ASSOCIATED PROTEIN CEP250 ISOFORM X1"/>
    <property type="match status" value="1"/>
</dbReference>